<accession>A0A7D9F1B0</accession>
<proteinExistence type="predicted"/>
<comment type="caution">
    <text evidence="1">The sequence shown here is derived from an EMBL/GenBank/DDBJ whole genome shotgun (WGS) entry which is preliminary data.</text>
</comment>
<keyword evidence="2" id="KW-1185">Reference proteome</keyword>
<evidence type="ECO:0000313" key="2">
    <source>
        <dbReference type="Proteomes" id="UP001152795"/>
    </source>
</evidence>
<dbReference type="Proteomes" id="UP001152795">
    <property type="component" value="Unassembled WGS sequence"/>
</dbReference>
<sequence length="54" mass="6076">MSDLVIENGKPNTFWDRVKWAFSKNEYGEIRPEIVHIPVVVFSGSLVGMIVGGR</sequence>
<reference evidence="1" key="1">
    <citation type="submission" date="2020-04" db="EMBL/GenBank/DDBJ databases">
        <authorList>
            <person name="Alioto T."/>
            <person name="Alioto T."/>
            <person name="Gomez Garrido J."/>
        </authorList>
    </citation>
    <scope>NUCLEOTIDE SEQUENCE</scope>
    <source>
        <strain evidence="1">A484AB</strain>
    </source>
</reference>
<dbReference type="OrthoDB" id="5826189at2759"/>
<dbReference type="AlphaFoldDB" id="A0A7D9F1B0"/>
<dbReference type="EMBL" id="CACRXK020010674">
    <property type="protein sequence ID" value="CAB4019891.1"/>
    <property type="molecule type" value="Genomic_DNA"/>
</dbReference>
<protein>
    <submittedName>
        <fullName evidence="1">Uncharacterized protein</fullName>
    </submittedName>
</protein>
<feature type="non-terminal residue" evidence="1">
    <location>
        <position position="54"/>
    </location>
</feature>
<name>A0A7D9F1B0_PARCT</name>
<organism evidence="1 2">
    <name type="scientific">Paramuricea clavata</name>
    <name type="common">Red gorgonian</name>
    <name type="synonym">Violescent sea-whip</name>
    <dbReference type="NCBI Taxonomy" id="317549"/>
    <lineage>
        <taxon>Eukaryota</taxon>
        <taxon>Metazoa</taxon>
        <taxon>Cnidaria</taxon>
        <taxon>Anthozoa</taxon>
        <taxon>Octocorallia</taxon>
        <taxon>Malacalcyonacea</taxon>
        <taxon>Plexauridae</taxon>
        <taxon>Paramuricea</taxon>
    </lineage>
</organism>
<gene>
    <name evidence="1" type="ORF">PACLA_8A067610</name>
</gene>
<evidence type="ECO:0000313" key="1">
    <source>
        <dbReference type="EMBL" id="CAB4019891.1"/>
    </source>
</evidence>